<evidence type="ECO:0000313" key="2">
    <source>
        <dbReference type="EMBL" id="GGJ36148.1"/>
    </source>
</evidence>
<keyword evidence="1" id="KW-1133">Transmembrane helix</keyword>
<dbReference type="EMBL" id="BMOD01000007">
    <property type="protein sequence ID" value="GGJ36148.1"/>
    <property type="molecule type" value="Genomic_DNA"/>
</dbReference>
<proteinExistence type="predicted"/>
<organism evidence="2 3">
    <name type="scientific">Deinococcus roseus</name>
    <dbReference type="NCBI Taxonomy" id="392414"/>
    <lineage>
        <taxon>Bacteria</taxon>
        <taxon>Thermotogati</taxon>
        <taxon>Deinococcota</taxon>
        <taxon>Deinococci</taxon>
        <taxon>Deinococcales</taxon>
        <taxon>Deinococcaceae</taxon>
        <taxon>Deinococcus</taxon>
    </lineage>
</organism>
<sequence length="153" mass="16505">MNWGPVLVALAVSIAAVGGVFLAFSAVVMPALAHLPAVEAVKAMQQINLTVLRSVFLGLLMGTAFIALLLVFFCWKVPLVLGSAVLYLLGMFLVTVLLNVPLNEQLATLKAGSADLPTQWQHYLLNWNRWNHVRTVASLVSSLGFFMGARSLA</sequence>
<reference evidence="3" key="1">
    <citation type="journal article" date="2019" name="Int. J. Syst. Evol. Microbiol.">
        <title>The Global Catalogue of Microorganisms (GCM) 10K type strain sequencing project: providing services to taxonomists for standard genome sequencing and annotation.</title>
        <authorList>
            <consortium name="The Broad Institute Genomics Platform"/>
            <consortium name="The Broad Institute Genome Sequencing Center for Infectious Disease"/>
            <person name="Wu L."/>
            <person name="Ma J."/>
        </authorList>
    </citation>
    <scope>NUCLEOTIDE SEQUENCE [LARGE SCALE GENOMIC DNA]</scope>
    <source>
        <strain evidence="3">JCM 14370</strain>
    </source>
</reference>
<name>A0ABQ2D1R3_9DEIO</name>
<protein>
    <submittedName>
        <fullName evidence="2">Membrane protein</fullName>
    </submittedName>
</protein>
<dbReference type="RefSeq" id="WP_189002813.1">
    <property type="nucleotide sequence ID" value="NZ_BMOD01000007.1"/>
</dbReference>
<dbReference type="InterPro" id="IPR013901">
    <property type="entry name" value="Anthrone_oxy"/>
</dbReference>
<keyword evidence="3" id="KW-1185">Reference proteome</keyword>
<evidence type="ECO:0000313" key="3">
    <source>
        <dbReference type="Proteomes" id="UP000632222"/>
    </source>
</evidence>
<comment type="caution">
    <text evidence="2">The sequence shown here is derived from an EMBL/GenBank/DDBJ whole genome shotgun (WGS) entry which is preliminary data.</text>
</comment>
<feature type="transmembrane region" description="Helical" evidence="1">
    <location>
        <begin position="6"/>
        <end position="33"/>
    </location>
</feature>
<keyword evidence="1" id="KW-0472">Membrane</keyword>
<gene>
    <name evidence="2" type="ORF">GCM10008938_22810</name>
</gene>
<dbReference type="Pfam" id="PF08592">
    <property type="entry name" value="Anthrone_oxy"/>
    <property type="match status" value="1"/>
</dbReference>
<accession>A0ABQ2D1R3</accession>
<evidence type="ECO:0000256" key="1">
    <source>
        <dbReference type="SAM" id="Phobius"/>
    </source>
</evidence>
<feature type="transmembrane region" description="Helical" evidence="1">
    <location>
        <begin position="79"/>
        <end position="100"/>
    </location>
</feature>
<feature type="transmembrane region" description="Helical" evidence="1">
    <location>
        <begin position="54"/>
        <end position="73"/>
    </location>
</feature>
<keyword evidence="1" id="KW-0812">Transmembrane</keyword>
<dbReference type="Proteomes" id="UP000632222">
    <property type="component" value="Unassembled WGS sequence"/>
</dbReference>